<reference evidence="2 3" key="1">
    <citation type="submission" date="2016-10" db="EMBL/GenBank/DDBJ databases">
        <authorList>
            <person name="de Groot N.N."/>
        </authorList>
    </citation>
    <scope>NUCLEOTIDE SEQUENCE [LARGE SCALE GENOMIC DNA]</scope>
    <source>
        <strain evidence="2 3">DSM 16195</strain>
    </source>
</reference>
<proteinExistence type="predicted"/>
<keyword evidence="3" id="KW-1185">Reference proteome</keyword>
<name>A0A1G7FP74_9FLAO</name>
<gene>
    <name evidence="2" type="ORF">SAMN05421855_102668</name>
</gene>
<evidence type="ECO:0000313" key="3">
    <source>
        <dbReference type="Proteomes" id="UP000199321"/>
    </source>
</evidence>
<dbReference type="SUPFAM" id="SSF47336">
    <property type="entry name" value="ACP-like"/>
    <property type="match status" value="1"/>
</dbReference>
<dbReference type="Gene3D" id="1.10.1200.10">
    <property type="entry name" value="ACP-like"/>
    <property type="match status" value="1"/>
</dbReference>
<protein>
    <submittedName>
        <fullName evidence="2">Acyl carrier protein</fullName>
    </submittedName>
</protein>
<dbReference type="Proteomes" id="UP000199321">
    <property type="component" value="Unassembled WGS sequence"/>
</dbReference>
<sequence length="84" mass="9473">MTSEEIFDQLVPIITLYLPDDVSPDEIQLKSDLTGELNINSAHLVDIVLDVEDTFSIVFANEDMEQLHTVQDAITIIQKKITTK</sequence>
<dbReference type="EMBL" id="FNBA01000002">
    <property type="protein sequence ID" value="SDE77435.1"/>
    <property type="molecule type" value="Genomic_DNA"/>
</dbReference>
<dbReference type="RefSeq" id="WP_093143485.1">
    <property type="nucleotide sequence ID" value="NZ_BMWO01000002.1"/>
</dbReference>
<feature type="domain" description="Carrier" evidence="1">
    <location>
        <begin position="1"/>
        <end position="81"/>
    </location>
</feature>
<dbReference type="AlphaFoldDB" id="A0A1G7FP74"/>
<dbReference type="OrthoDB" id="771003at2"/>
<dbReference type="InterPro" id="IPR036736">
    <property type="entry name" value="ACP-like_sf"/>
</dbReference>
<dbReference type="InterPro" id="IPR009081">
    <property type="entry name" value="PP-bd_ACP"/>
</dbReference>
<organism evidence="2 3">
    <name type="scientific">Ulvibacter litoralis</name>
    <dbReference type="NCBI Taxonomy" id="227084"/>
    <lineage>
        <taxon>Bacteria</taxon>
        <taxon>Pseudomonadati</taxon>
        <taxon>Bacteroidota</taxon>
        <taxon>Flavobacteriia</taxon>
        <taxon>Flavobacteriales</taxon>
        <taxon>Flavobacteriaceae</taxon>
        <taxon>Ulvibacter</taxon>
    </lineage>
</organism>
<dbReference type="STRING" id="227084.SAMN05421855_102668"/>
<evidence type="ECO:0000259" key="1">
    <source>
        <dbReference type="PROSITE" id="PS50075"/>
    </source>
</evidence>
<evidence type="ECO:0000313" key="2">
    <source>
        <dbReference type="EMBL" id="SDE77435.1"/>
    </source>
</evidence>
<accession>A0A1G7FP74</accession>
<dbReference type="PROSITE" id="PS50075">
    <property type="entry name" value="CARRIER"/>
    <property type="match status" value="1"/>
</dbReference>